<feature type="region of interest" description="Disordered" evidence="1">
    <location>
        <begin position="53"/>
        <end position="85"/>
    </location>
</feature>
<protein>
    <submittedName>
        <fullName evidence="2">Uncharacterized protein</fullName>
    </submittedName>
</protein>
<dbReference type="Proteomes" id="UP000299102">
    <property type="component" value="Unassembled WGS sequence"/>
</dbReference>
<feature type="compositionally biased region" description="Basic and acidic residues" evidence="1">
    <location>
        <begin position="72"/>
        <end position="85"/>
    </location>
</feature>
<gene>
    <name evidence="2" type="ORF">EVAR_16060_1</name>
</gene>
<accession>A0A4C1UJ72</accession>
<evidence type="ECO:0000256" key="1">
    <source>
        <dbReference type="SAM" id="MobiDB-lite"/>
    </source>
</evidence>
<keyword evidence="3" id="KW-1185">Reference proteome</keyword>
<organism evidence="2 3">
    <name type="scientific">Eumeta variegata</name>
    <name type="common">Bagworm moth</name>
    <name type="synonym">Eumeta japonica</name>
    <dbReference type="NCBI Taxonomy" id="151549"/>
    <lineage>
        <taxon>Eukaryota</taxon>
        <taxon>Metazoa</taxon>
        <taxon>Ecdysozoa</taxon>
        <taxon>Arthropoda</taxon>
        <taxon>Hexapoda</taxon>
        <taxon>Insecta</taxon>
        <taxon>Pterygota</taxon>
        <taxon>Neoptera</taxon>
        <taxon>Endopterygota</taxon>
        <taxon>Lepidoptera</taxon>
        <taxon>Glossata</taxon>
        <taxon>Ditrysia</taxon>
        <taxon>Tineoidea</taxon>
        <taxon>Psychidae</taxon>
        <taxon>Oiketicinae</taxon>
        <taxon>Eumeta</taxon>
    </lineage>
</organism>
<dbReference type="EMBL" id="BGZK01000178">
    <property type="protein sequence ID" value="GBP26210.1"/>
    <property type="molecule type" value="Genomic_DNA"/>
</dbReference>
<name>A0A4C1UJ72_EUMVA</name>
<comment type="caution">
    <text evidence="2">The sequence shown here is derived from an EMBL/GenBank/DDBJ whole genome shotgun (WGS) entry which is preliminary data.</text>
</comment>
<sequence>MKSGSDQQSIHKPRYTAEDIPKAVPEVCSGGAAISGRAARAARGSLRRLARAVTRASADRARAARPAPPRTSSDRPEIDVDTRARDADYIDDVVRHVERHIKTSSPRRRRVTRRRPWMLRNLPNLRYRDIRQIKESRWLTVAKEMKVSSRTSRRAAR</sequence>
<evidence type="ECO:0000313" key="3">
    <source>
        <dbReference type="Proteomes" id="UP000299102"/>
    </source>
</evidence>
<proteinExistence type="predicted"/>
<reference evidence="2 3" key="1">
    <citation type="journal article" date="2019" name="Commun. Biol.">
        <title>The bagworm genome reveals a unique fibroin gene that provides high tensile strength.</title>
        <authorList>
            <person name="Kono N."/>
            <person name="Nakamura H."/>
            <person name="Ohtoshi R."/>
            <person name="Tomita M."/>
            <person name="Numata K."/>
            <person name="Arakawa K."/>
        </authorList>
    </citation>
    <scope>NUCLEOTIDE SEQUENCE [LARGE SCALE GENOMIC DNA]</scope>
</reference>
<evidence type="ECO:0000313" key="2">
    <source>
        <dbReference type="EMBL" id="GBP26210.1"/>
    </source>
</evidence>
<dbReference type="AlphaFoldDB" id="A0A4C1UJ72"/>